<name>A0A1J5JP98_NEOTH</name>
<dbReference type="Pfam" id="PF22483">
    <property type="entry name" value="Mu-transpos_C_2"/>
    <property type="match status" value="1"/>
</dbReference>
<evidence type="ECO:0000259" key="1">
    <source>
        <dbReference type="Pfam" id="PF22483"/>
    </source>
</evidence>
<sequence length="109" mass="12692">MRADSYSRRRFETNTYSVPQSYARQQLVLRAYVDKIEVWAGKELIATHPRSYGKGEEHLGPRHYLKALERKPRALKKSVSFFAAIPVPARPIHFVRKANSTFLYPIFIV</sequence>
<proteinExistence type="predicted"/>
<accession>A0A1J5JP98</accession>
<organism evidence="2 3">
    <name type="scientific">Neomoorella thermoacetica</name>
    <name type="common">Clostridium thermoaceticum</name>
    <dbReference type="NCBI Taxonomy" id="1525"/>
    <lineage>
        <taxon>Bacteria</taxon>
        <taxon>Bacillati</taxon>
        <taxon>Bacillota</taxon>
        <taxon>Clostridia</taxon>
        <taxon>Neomoorellales</taxon>
        <taxon>Neomoorellaceae</taxon>
        <taxon>Neomoorella</taxon>
    </lineage>
</organism>
<protein>
    <recommendedName>
        <fullName evidence="1">Transposase for insertion sequence element IS21-like C-terminal domain-containing protein</fullName>
    </recommendedName>
</protein>
<feature type="domain" description="Transposase for insertion sequence element IS21-like C-terminal" evidence="1">
    <location>
        <begin position="3"/>
        <end position="56"/>
    </location>
</feature>
<evidence type="ECO:0000313" key="3">
    <source>
        <dbReference type="Proteomes" id="UP000182743"/>
    </source>
</evidence>
<dbReference type="EMBL" id="MIHH01000010">
    <property type="protein sequence ID" value="OIQ08547.1"/>
    <property type="molecule type" value="Genomic_DNA"/>
</dbReference>
<reference evidence="2 3" key="1">
    <citation type="submission" date="2016-08" db="EMBL/GenBank/DDBJ databases">
        <title>Genome-based comparison of Moorella thermoacetic strains.</title>
        <authorList>
            <person name="Poehlein A."/>
            <person name="Bengelsdorf F.R."/>
            <person name="Esser C."/>
            <person name="Duerre P."/>
            <person name="Daniel R."/>
        </authorList>
    </citation>
    <scope>NUCLEOTIDE SEQUENCE [LARGE SCALE GENOMIC DNA]</scope>
    <source>
        <strain evidence="2 3">DSM 11768</strain>
    </source>
</reference>
<evidence type="ECO:0000313" key="2">
    <source>
        <dbReference type="EMBL" id="OIQ08547.1"/>
    </source>
</evidence>
<dbReference type="AlphaFoldDB" id="A0A1J5JP98"/>
<dbReference type="InterPro" id="IPR054353">
    <property type="entry name" value="IstA-like_C"/>
</dbReference>
<gene>
    <name evidence="2" type="ORF">MOOR_18980</name>
</gene>
<dbReference type="Proteomes" id="UP000182743">
    <property type="component" value="Unassembled WGS sequence"/>
</dbReference>
<comment type="caution">
    <text evidence="2">The sequence shown here is derived from an EMBL/GenBank/DDBJ whole genome shotgun (WGS) entry which is preliminary data.</text>
</comment>